<evidence type="ECO:0000313" key="1">
    <source>
        <dbReference type="EMBL" id="MVN22986.1"/>
    </source>
</evidence>
<evidence type="ECO:0000313" key="2">
    <source>
        <dbReference type="Proteomes" id="UP000462014"/>
    </source>
</evidence>
<organism evidence="1 2">
    <name type="scientific">Mucilaginibacter arboris</name>
    <dbReference type="NCBI Taxonomy" id="2682090"/>
    <lineage>
        <taxon>Bacteria</taxon>
        <taxon>Pseudomonadati</taxon>
        <taxon>Bacteroidota</taxon>
        <taxon>Sphingobacteriia</taxon>
        <taxon>Sphingobacteriales</taxon>
        <taxon>Sphingobacteriaceae</taxon>
        <taxon>Mucilaginibacter</taxon>
    </lineage>
</organism>
<reference evidence="1 2" key="1">
    <citation type="submission" date="2019-12" db="EMBL/GenBank/DDBJ databases">
        <title>Mucilaginibacter sp. HMF7410 genome sequencing and assembly.</title>
        <authorList>
            <person name="Kang H."/>
            <person name="Cha I."/>
            <person name="Kim H."/>
            <person name="Joh K."/>
        </authorList>
    </citation>
    <scope>NUCLEOTIDE SEQUENCE [LARGE SCALE GENOMIC DNA]</scope>
    <source>
        <strain evidence="1 2">HMF7410</strain>
    </source>
</reference>
<name>A0A7K1T095_9SPHI</name>
<sequence>MSSMPTEMNKNFSLEDFEKGLMLAGLVTPSSLQEYQELASVQAYEKSLKEKDRQTYFKRVVLAAEIVERLHNEPSLGRVKFQKLVYICEHMAEMRITNRYDKQAAGPFDNKFMYSIGKEFRKQKWFAIEQSKVDNYTRYKFVPLEKHENYKGYYNSYFGDLNDRIQFIIELFRKQKTEFTELATTVFACFLELKNQNRIINQSSMIDLFYNWAESKRKFSEQEILNSFEWLRKNGLIKHTNLI</sequence>
<dbReference type="Proteomes" id="UP000462014">
    <property type="component" value="Unassembled WGS sequence"/>
</dbReference>
<comment type="caution">
    <text evidence="1">The sequence shown here is derived from an EMBL/GenBank/DDBJ whole genome shotgun (WGS) entry which is preliminary data.</text>
</comment>
<proteinExistence type="predicted"/>
<dbReference type="AlphaFoldDB" id="A0A7K1T095"/>
<dbReference type="EMBL" id="WPIK01000016">
    <property type="protein sequence ID" value="MVN22986.1"/>
    <property type="molecule type" value="Genomic_DNA"/>
</dbReference>
<keyword evidence="2" id="KW-1185">Reference proteome</keyword>
<dbReference type="RefSeq" id="WP_157568775.1">
    <property type="nucleotide sequence ID" value="NZ_WPIK01000016.1"/>
</dbReference>
<accession>A0A7K1T095</accession>
<protein>
    <submittedName>
        <fullName evidence="1">Uncharacterized protein</fullName>
    </submittedName>
</protein>
<gene>
    <name evidence="1" type="ORF">GO621_15780</name>
</gene>